<name>A8ZTW0_DESOH</name>
<dbReference type="eggNOG" id="ENOG50331KJ">
    <property type="taxonomic scope" value="Bacteria"/>
</dbReference>
<dbReference type="AlphaFoldDB" id="A8ZTW0"/>
<evidence type="ECO:0000259" key="1">
    <source>
        <dbReference type="Pfam" id="PF26395"/>
    </source>
</evidence>
<reference evidence="2 3" key="1">
    <citation type="submission" date="2007-10" db="EMBL/GenBank/DDBJ databases">
        <title>Complete sequence of Desulfococcus oleovorans Hxd3.</title>
        <authorList>
            <consortium name="US DOE Joint Genome Institute"/>
            <person name="Copeland A."/>
            <person name="Lucas S."/>
            <person name="Lapidus A."/>
            <person name="Barry K."/>
            <person name="Glavina del Rio T."/>
            <person name="Dalin E."/>
            <person name="Tice H."/>
            <person name="Pitluck S."/>
            <person name="Kiss H."/>
            <person name="Brettin T."/>
            <person name="Bruce D."/>
            <person name="Detter J.C."/>
            <person name="Han C."/>
            <person name="Schmutz J."/>
            <person name="Larimer F."/>
            <person name="Land M."/>
            <person name="Hauser L."/>
            <person name="Kyrpides N."/>
            <person name="Kim E."/>
            <person name="Wawrik B."/>
            <person name="Richardson P."/>
        </authorList>
    </citation>
    <scope>NUCLEOTIDE SEQUENCE [LARGE SCALE GENOMIC DNA]</scope>
    <source>
        <strain evidence="3">DSM 6200 / JCM 39069 / Hxd3</strain>
    </source>
</reference>
<proteinExistence type="predicted"/>
<feature type="domain" description="Type II CBASS E2 protein" evidence="1">
    <location>
        <begin position="16"/>
        <end position="139"/>
    </location>
</feature>
<dbReference type="HOGENOM" id="CLU_114429_1_0_7"/>
<evidence type="ECO:0000313" key="2">
    <source>
        <dbReference type="EMBL" id="ABW67893.1"/>
    </source>
</evidence>
<protein>
    <recommendedName>
        <fullName evidence="1">Type II CBASS E2 protein domain-containing protein</fullName>
    </recommendedName>
</protein>
<dbReference type="STRING" id="96561.Dole_2089"/>
<dbReference type="EMBL" id="CP000859">
    <property type="protein sequence ID" value="ABW67893.1"/>
    <property type="molecule type" value="Genomic_DNA"/>
</dbReference>
<organism evidence="2 3">
    <name type="scientific">Desulfosudis oleivorans (strain DSM 6200 / JCM 39069 / Hxd3)</name>
    <name type="common">Desulfococcus oleovorans</name>
    <dbReference type="NCBI Taxonomy" id="96561"/>
    <lineage>
        <taxon>Bacteria</taxon>
        <taxon>Pseudomonadati</taxon>
        <taxon>Thermodesulfobacteriota</taxon>
        <taxon>Desulfobacteria</taxon>
        <taxon>Desulfobacterales</taxon>
        <taxon>Desulfosudaceae</taxon>
        <taxon>Desulfosudis</taxon>
    </lineage>
</organism>
<dbReference type="KEGG" id="dol:Dole_2089"/>
<gene>
    <name evidence="2" type="ordered locus">Dole_2089</name>
</gene>
<dbReference type="InterPro" id="IPR058588">
    <property type="entry name" value="E2-CBASS"/>
</dbReference>
<sequence length="141" mass="16508">MKNRYFQHQCHSLAAQLNALRMAFPEGKGAIKRSQLIWVGNIQPTPLSRTYTVEVSYRLGKKPKTRVISPSIRQLAGEREIPHLYSQKEETLCLFLPWANEWSQGLLLSKTIIPWAYTWFFYFEHWLETDEWMGGGVHPTK</sequence>
<dbReference type="Proteomes" id="UP000008561">
    <property type="component" value="Chromosome"/>
</dbReference>
<accession>A8ZTW0</accession>
<dbReference type="Pfam" id="PF26395">
    <property type="entry name" value="E2-CBASS"/>
    <property type="match status" value="1"/>
</dbReference>
<keyword evidence="3" id="KW-1185">Reference proteome</keyword>
<evidence type="ECO:0000313" key="3">
    <source>
        <dbReference type="Proteomes" id="UP000008561"/>
    </source>
</evidence>